<evidence type="ECO:0000313" key="2">
    <source>
        <dbReference type="EMBL" id="SVA24191.1"/>
    </source>
</evidence>
<reference evidence="2" key="1">
    <citation type="submission" date="2018-05" db="EMBL/GenBank/DDBJ databases">
        <authorList>
            <person name="Lanie J.A."/>
            <person name="Ng W.-L."/>
            <person name="Kazmierczak K.M."/>
            <person name="Andrzejewski T.M."/>
            <person name="Davidsen T.M."/>
            <person name="Wayne K.J."/>
            <person name="Tettelin H."/>
            <person name="Glass J.I."/>
            <person name="Rusch D."/>
            <person name="Podicherti R."/>
            <person name="Tsui H.-C.T."/>
            <person name="Winkler M.E."/>
        </authorList>
    </citation>
    <scope>NUCLEOTIDE SEQUENCE</scope>
</reference>
<feature type="transmembrane region" description="Helical" evidence="1">
    <location>
        <begin position="162"/>
        <end position="180"/>
    </location>
</feature>
<accession>A0A381U8Z6</accession>
<protein>
    <recommendedName>
        <fullName evidence="3">Succinate dehydrogenase</fullName>
    </recommendedName>
</protein>
<sequence>MANAQASIPQSGFGDTQRRDRWWLQPLLTFLGLSAFIGYSTFRAFHGQDFLAIDGGTNYLSPFFSPILYYHPDLSWMNDSLRAAMKAHAWIGPMPEGVPVWVSPAFLILWAPAGFRFTCYYYRGAYYKAFWGDPPNCSVGEPRDSYRGEQRFPLIFQNIHRYFFYVAAVFIFILAYDAILGMQFSTDATGKALADGKTQFGLGIGSLVLLGNVIFLGGYTFGCHSFRHVIGGGINKLSKAPIRSKCYECVGCLNSRHMLFAWCSLFWVGFTDVYVWMCARGTWIDFRIF</sequence>
<feature type="transmembrane region" description="Helical" evidence="1">
    <location>
        <begin position="22"/>
        <end position="42"/>
    </location>
</feature>
<evidence type="ECO:0008006" key="3">
    <source>
        <dbReference type="Google" id="ProtNLM"/>
    </source>
</evidence>
<dbReference type="EMBL" id="UINC01005890">
    <property type="protein sequence ID" value="SVA24191.1"/>
    <property type="molecule type" value="Genomic_DNA"/>
</dbReference>
<evidence type="ECO:0000256" key="1">
    <source>
        <dbReference type="SAM" id="Phobius"/>
    </source>
</evidence>
<keyword evidence="1" id="KW-0472">Membrane</keyword>
<feature type="transmembrane region" description="Helical" evidence="1">
    <location>
        <begin position="200"/>
        <end position="221"/>
    </location>
</feature>
<feature type="transmembrane region" description="Helical" evidence="1">
    <location>
        <begin position="259"/>
        <end position="277"/>
    </location>
</feature>
<proteinExistence type="predicted"/>
<keyword evidence="1" id="KW-1133">Transmembrane helix</keyword>
<name>A0A381U8Z6_9ZZZZ</name>
<gene>
    <name evidence="2" type="ORF">METZ01_LOCUS77045</name>
</gene>
<organism evidence="2">
    <name type="scientific">marine metagenome</name>
    <dbReference type="NCBI Taxonomy" id="408172"/>
    <lineage>
        <taxon>unclassified sequences</taxon>
        <taxon>metagenomes</taxon>
        <taxon>ecological metagenomes</taxon>
    </lineage>
</organism>
<dbReference type="AlphaFoldDB" id="A0A381U8Z6"/>
<keyword evidence="1" id="KW-0812">Transmembrane</keyword>